<protein>
    <recommendedName>
        <fullName evidence="5">EGF-like domain-containing protein</fullName>
    </recommendedName>
</protein>
<evidence type="ECO:0000256" key="4">
    <source>
        <dbReference type="SAM" id="SignalP"/>
    </source>
</evidence>
<dbReference type="PROSITE" id="PS01186">
    <property type="entry name" value="EGF_2"/>
    <property type="match status" value="3"/>
</dbReference>
<dbReference type="InterPro" id="IPR013111">
    <property type="entry name" value="EGF_extracell"/>
</dbReference>
<feature type="signal peptide" evidence="4">
    <location>
        <begin position="1"/>
        <end position="25"/>
    </location>
</feature>
<proteinExistence type="predicted"/>
<feature type="non-terminal residue" evidence="6">
    <location>
        <position position="1"/>
    </location>
</feature>
<evidence type="ECO:0000256" key="2">
    <source>
        <dbReference type="ARBA" id="ARBA00023157"/>
    </source>
</evidence>
<evidence type="ECO:0000256" key="1">
    <source>
        <dbReference type="ARBA" id="ARBA00022729"/>
    </source>
</evidence>
<evidence type="ECO:0000313" key="7">
    <source>
        <dbReference type="Proteomes" id="UP001165160"/>
    </source>
</evidence>
<feature type="domain" description="EGF-like" evidence="5">
    <location>
        <begin position="321"/>
        <end position="355"/>
    </location>
</feature>
<keyword evidence="7" id="KW-1185">Reference proteome</keyword>
<dbReference type="AlphaFoldDB" id="A0A9W7FLB2"/>
<dbReference type="Proteomes" id="UP001165160">
    <property type="component" value="Unassembled WGS sequence"/>
</dbReference>
<keyword evidence="1 4" id="KW-0732">Signal</keyword>
<feature type="disulfide bond" evidence="3">
    <location>
        <begin position="345"/>
        <end position="354"/>
    </location>
</feature>
<dbReference type="PROSITE" id="PS50026">
    <property type="entry name" value="EGF_3"/>
    <property type="match status" value="1"/>
</dbReference>
<evidence type="ECO:0000259" key="5">
    <source>
        <dbReference type="PROSITE" id="PS50026"/>
    </source>
</evidence>
<comment type="caution">
    <text evidence="3">Lacks conserved residue(s) required for the propagation of feature annotation.</text>
</comment>
<keyword evidence="3" id="KW-0245">EGF-like domain</keyword>
<reference evidence="7" key="1">
    <citation type="journal article" date="2023" name="Commun. Biol.">
        <title>Genome analysis of Parmales, the sister group of diatoms, reveals the evolutionary specialization of diatoms from phago-mixotrophs to photoautotrophs.</title>
        <authorList>
            <person name="Ban H."/>
            <person name="Sato S."/>
            <person name="Yoshikawa S."/>
            <person name="Yamada K."/>
            <person name="Nakamura Y."/>
            <person name="Ichinomiya M."/>
            <person name="Sato N."/>
            <person name="Blanc-Mathieu R."/>
            <person name="Endo H."/>
            <person name="Kuwata A."/>
            <person name="Ogata H."/>
        </authorList>
    </citation>
    <scope>NUCLEOTIDE SEQUENCE [LARGE SCALE GENOMIC DNA]</scope>
    <source>
        <strain evidence="7">NIES 3699</strain>
    </source>
</reference>
<dbReference type="PANTHER" id="PTHR14949:SF56">
    <property type="entry name" value="EGF-LIKE-DOMAIN, MULTIPLE 7"/>
    <property type="match status" value="1"/>
</dbReference>
<accession>A0A9W7FLB2</accession>
<dbReference type="PANTHER" id="PTHR14949">
    <property type="entry name" value="EGF-LIKE-DOMAIN, MULTIPLE 7, 8"/>
    <property type="match status" value="1"/>
</dbReference>
<evidence type="ECO:0000256" key="3">
    <source>
        <dbReference type="PROSITE-ProRule" id="PRU00076"/>
    </source>
</evidence>
<dbReference type="Pfam" id="PF07974">
    <property type="entry name" value="EGF_2"/>
    <property type="match status" value="1"/>
</dbReference>
<dbReference type="PROSITE" id="PS51257">
    <property type="entry name" value="PROKAR_LIPOPROTEIN"/>
    <property type="match status" value="1"/>
</dbReference>
<dbReference type="PROSITE" id="PS00022">
    <property type="entry name" value="EGF_1"/>
    <property type="match status" value="2"/>
</dbReference>
<evidence type="ECO:0000313" key="6">
    <source>
        <dbReference type="EMBL" id="GMI14277.1"/>
    </source>
</evidence>
<dbReference type="SMART" id="SM00181">
    <property type="entry name" value="EGF"/>
    <property type="match status" value="4"/>
</dbReference>
<sequence>MSSPVRFRLLLLLSFLLSLPFAVLSSCPNNCAGHGTCGVGGVCSCFAGFGYSADCSLRTCPKGPAWADKAYQADAAHSLTECSGAGICDRSVGICECFEGYTGAACRRSACPNDCSGNGVCMTIRDAGLYLGSDYSTAPGSTGGDGLGPKYTNWDFESIGVCNCDMGFFGPDCSRRMCPKADDPVTINQNSRKVGFVLHGSGSYLDGVLKIGYLGHTAEFSLGTQWTASYCKQQWEKLDNVKSVSCAVAEGNPHTSLLEGQNVTMNVTFNNFPTIPSENNFFSHSGNPPLTAFTCDTSGTTSNTAASSGAVTSCLVKDLVYSDVTEYEFCARRGTCDFTSGLCYCFTGYTGMDCTSKSYSVSASNAEPALAATATGNDFIGNALEIQTEKPASQDFNFLSCKADGTEVFSINGQGRIMMGELVITQTGATISQGGINVDNGGMTIKENGMFVTNSLGSVNTAQFTASNTAMTKAVMALYSSTTASKTSFKFIEAGESSATTVFNVRGDGRTSVGGGLDVSGGATVTTGGLGITDGGATIGFGTVHHGGVPAEYALNVVDGAEIKNSRSNATVLKLSTGLDNHNGTVLSVETNTKATGNYFGYQDLIKTVLNNDADESAPPQVIFRVHSQPKTEVMTGGFLVRAGGATVSAGGLVVGSGGVTIGAGGLALVGDVTFGSGVYMTGTAQMSGINADMTGATLSGGFTSSGLTSFTAAVDAQSQTLTLDGATIEGGVTHIGLETFSGGITLAGTSSVTGGITFDGVTSITAALNTATSTATGLATFSGGVAVAGTSSVTGGITFDGVTSITAALNTATSTTTGLATFSGGVAVAGTSSVTGGITFDGV</sequence>
<dbReference type="InterPro" id="IPR000742">
    <property type="entry name" value="EGF"/>
</dbReference>
<dbReference type="EMBL" id="BRXX01000495">
    <property type="protein sequence ID" value="GMI14277.1"/>
    <property type="molecule type" value="Genomic_DNA"/>
</dbReference>
<organism evidence="6 7">
    <name type="scientific">Triparma verrucosa</name>
    <dbReference type="NCBI Taxonomy" id="1606542"/>
    <lineage>
        <taxon>Eukaryota</taxon>
        <taxon>Sar</taxon>
        <taxon>Stramenopiles</taxon>
        <taxon>Ochrophyta</taxon>
        <taxon>Bolidophyceae</taxon>
        <taxon>Parmales</taxon>
        <taxon>Triparmaceae</taxon>
        <taxon>Triparma</taxon>
    </lineage>
</organism>
<dbReference type="InterPro" id="IPR050969">
    <property type="entry name" value="Dev_Signal_Modulators"/>
</dbReference>
<feature type="chain" id="PRO_5040906101" description="EGF-like domain-containing protein" evidence="4">
    <location>
        <begin position="26"/>
        <end position="844"/>
    </location>
</feature>
<comment type="caution">
    <text evidence="6">The sequence shown here is derived from an EMBL/GenBank/DDBJ whole genome shotgun (WGS) entry which is preliminary data.</text>
</comment>
<name>A0A9W7FLB2_9STRA</name>
<gene>
    <name evidence="6" type="ORF">TrVE_jg3785</name>
</gene>
<dbReference type="Gene3D" id="2.10.25.10">
    <property type="entry name" value="Laminin"/>
    <property type="match status" value="2"/>
</dbReference>
<keyword evidence="2 3" id="KW-1015">Disulfide bond</keyword>